<feature type="transmembrane region" description="Helical" evidence="1">
    <location>
        <begin position="14"/>
        <end position="34"/>
    </location>
</feature>
<feature type="transmembrane region" description="Helical" evidence="1">
    <location>
        <begin position="96"/>
        <end position="118"/>
    </location>
</feature>
<dbReference type="GO" id="GO:0016020">
    <property type="term" value="C:membrane"/>
    <property type="evidence" value="ECO:0007669"/>
    <property type="project" value="InterPro"/>
</dbReference>
<dbReference type="EMBL" id="UINC01139341">
    <property type="protein sequence ID" value="SVD25833.1"/>
    <property type="molecule type" value="Genomic_DNA"/>
</dbReference>
<evidence type="ECO:0000256" key="1">
    <source>
        <dbReference type="SAM" id="Phobius"/>
    </source>
</evidence>
<organism evidence="2">
    <name type="scientific">marine metagenome</name>
    <dbReference type="NCBI Taxonomy" id="408172"/>
    <lineage>
        <taxon>unclassified sequences</taxon>
        <taxon>metagenomes</taxon>
        <taxon>ecological metagenomes</taxon>
    </lineage>
</organism>
<dbReference type="InterPro" id="IPR034804">
    <property type="entry name" value="SQR/QFR_C/D"/>
</dbReference>
<dbReference type="Gene3D" id="1.20.1300.10">
    <property type="entry name" value="Fumarate reductase/succinate dehydrogenase, transmembrane subunit"/>
    <property type="match status" value="1"/>
</dbReference>
<accession>A0A382TUZ6</accession>
<sequence>MNSTNSRTILLKKMMAVAGLIWFVYLIFHMVSVLSFHSGEAVFSGFYLWLNSSIFYPILLALLVLTISFHVFIAVSRQLSNNESVGERYKKAYPKAIPRLVAWLGASIMLAFIIIHSVQMLSTETVDLYQEI</sequence>
<proteinExistence type="predicted"/>
<keyword evidence="1" id="KW-1133">Transmembrane helix</keyword>
<keyword evidence="1" id="KW-0472">Membrane</keyword>
<protein>
    <recommendedName>
        <fullName evidence="3">Succinate dehydrogenase</fullName>
    </recommendedName>
</protein>
<name>A0A382TUZ6_9ZZZZ</name>
<feature type="transmembrane region" description="Helical" evidence="1">
    <location>
        <begin position="54"/>
        <end position="75"/>
    </location>
</feature>
<evidence type="ECO:0000313" key="2">
    <source>
        <dbReference type="EMBL" id="SVD25833.1"/>
    </source>
</evidence>
<keyword evidence="1" id="KW-0812">Transmembrane</keyword>
<feature type="non-terminal residue" evidence="2">
    <location>
        <position position="132"/>
    </location>
</feature>
<reference evidence="2" key="1">
    <citation type="submission" date="2018-05" db="EMBL/GenBank/DDBJ databases">
        <authorList>
            <person name="Lanie J.A."/>
            <person name="Ng W.-L."/>
            <person name="Kazmierczak K.M."/>
            <person name="Andrzejewski T.M."/>
            <person name="Davidsen T.M."/>
            <person name="Wayne K.J."/>
            <person name="Tettelin H."/>
            <person name="Glass J.I."/>
            <person name="Rusch D."/>
            <person name="Podicherti R."/>
            <person name="Tsui H.-C.T."/>
            <person name="Winkler M.E."/>
        </authorList>
    </citation>
    <scope>NUCLEOTIDE SEQUENCE</scope>
</reference>
<gene>
    <name evidence="2" type="ORF">METZ01_LOCUS378687</name>
</gene>
<dbReference type="AlphaFoldDB" id="A0A382TUZ6"/>
<evidence type="ECO:0008006" key="3">
    <source>
        <dbReference type="Google" id="ProtNLM"/>
    </source>
</evidence>
<dbReference type="SUPFAM" id="SSF81343">
    <property type="entry name" value="Fumarate reductase respiratory complex transmembrane subunits"/>
    <property type="match status" value="1"/>
</dbReference>